<feature type="domain" description="EGF-like" evidence="2">
    <location>
        <begin position="655"/>
        <end position="691"/>
    </location>
</feature>
<feature type="domain" description="EGF-like" evidence="2">
    <location>
        <begin position="1304"/>
        <end position="1341"/>
    </location>
</feature>
<dbReference type="PANTHER" id="PTHR15332">
    <property type="entry name" value="PROPROTEIN CONVERTASE SUBTILISIN_KEXIN TYPE 5-LIKE"/>
    <property type="match status" value="1"/>
</dbReference>
<dbReference type="SMART" id="SM00181">
    <property type="entry name" value="EGF"/>
    <property type="match status" value="21"/>
</dbReference>
<organism evidence="3 4">
    <name type="scientific">Blepharisma stoltei</name>
    <dbReference type="NCBI Taxonomy" id="1481888"/>
    <lineage>
        <taxon>Eukaryota</taxon>
        <taxon>Sar</taxon>
        <taxon>Alveolata</taxon>
        <taxon>Ciliophora</taxon>
        <taxon>Postciliodesmatophora</taxon>
        <taxon>Heterotrichea</taxon>
        <taxon>Heterotrichida</taxon>
        <taxon>Blepharismidae</taxon>
        <taxon>Blepharisma</taxon>
    </lineage>
</organism>
<feature type="domain" description="EGF-like" evidence="2">
    <location>
        <begin position="363"/>
        <end position="413"/>
    </location>
</feature>
<dbReference type="Gene3D" id="2.10.220.10">
    <property type="entry name" value="Hormone Receptor, Insulin-like Growth Factor Receptor 1, Chain A, domain 2"/>
    <property type="match status" value="1"/>
</dbReference>
<feature type="domain" description="EGF-like" evidence="2">
    <location>
        <begin position="892"/>
        <end position="929"/>
    </location>
</feature>
<feature type="domain" description="EGF-like" evidence="2">
    <location>
        <begin position="1069"/>
        <end position="1120"/>
    </location>
</feature>
<feature type="domain" description="EGF-like" evidence="2">
    <location>
        <begin position="1604"/>
        <end position="1659"/>
    </location>
</feature>
<feature type="domain" description="EGF-like" evidence="2">
    <location>
        <begin position="1422"/>
        <end position="1459"/>
    </location>
</feature>
<feature type="domain" description="EGF-like" evidence="2">
    <location>
        <begin position="1916"/>
        <end position="1955"/>
    </location>
</feature>
<dbReference type="Proteomes" id="UP001162131">
    <property type="component" value="Unassembled WGS sequence"/>
</dbReference>
<feature type="domain" description="EGF-like" evidence="2">
    <location>
        <begin position="1187"/>
        <end position="1238"/>
    </location>
</feature>
<feature type="domain" description="EGF-like" evidence="2">
    <location>
        <begin position="589"/>
        <end position="647"/>
    </location>
</feature>
<dbReference type="InterPro" id="IPR009030">
    <property type="entry name" value="Growth_fac_rcpt_cys_sf"/>
</dbReference>
<feature type="domain" description="EGF-like" evidence="2">
    <location>
        <begin position="1128"/>
        <end position="1179"/>
    </location>
</feature>
<gene>
    <name evidence="3" type="ORF">BSTOLATCC_MIC50783</name>
</gene>
<evidence type="ECO:0000256" key="1">
    <source>
        <dbReference type="SAM" id="SignalP"/>
    </source>
</evidence>
<reference evidence="3" key="1">
    <citation type="submission" date="2021-09" db="EMBL/GenBank/DDBJ databases">
        <authorList>
            <consortium name="AG Swart"/>
            <person name="Singh M."/>
            <person name="Singh A."/>
            <person name="Seah K."/>
            <person name="Emmerich C."/>
        </authorList>
    </citation>
    <scope>NUCLEOTIDE SEQUENCE</scope>
    <source>
        <strain evidence="3">ATCC30299</strain>
    </source>
</reference>
<accession>A0AAU9JQU4</accession>
<dbReference type="SUPFAM" id="SSF57184">
    <property type="entry name" value="Growth factor receptor domain"/>
    <property type="match status" value="12"/>
</dbReference>
<evidence type="ECO:0000259" key="2">
    <source>
        <dbReference type="SMART" id="SM00181"/>
    </source>
</evidence>
<feature type="domain" description="EGF-like" evidence="2">
    <location>
        <begin position="421"/>
        <end position="458"/>
    </location>
</feature>
<feature type="signal peptide" evidence="1">
    <location>
        <begin position="1"/>
        <end position="20"/>
    </location>
</feature>
<feature type="domain" description="EGF-like" evidence="2">
    <location>
        <begin position="833"/>
        <end position="884"/>
    </location>
</feature>
<comment type="caution">
    <text evidence="3">The sequence shown here is derived from an EMBL/GenBank/DDBJ whole genome shotgun (WGS) entry which is preliminary data.</text>
</comment>
<feature type="domain" description="EGF-like" evidence="2">
    <location>
        <begin position="774"/>
        <end position="811"/>
    </location>
</feature>
<sequence length="1979" mass="203109">MVKKPTFALLILLAIGFSSASSVFSPKDTPQFLPRIQAESSQFKEIYRPARVHIEVNSISPHMDDLLEDLEDSAYKASEILSQFLFVKPIAQPLKLGEKNSCDGIQLENYMKLGGIEADLVVFFTISDNFKQNSTSFKVCEVSNENQLISVEIQVDPKTYKGLNEDKKVTLLSRGIIRAVFNGENKKFVKDLEESLEALTDQPILKDCVAPCATCVVGNDAQCASCVTGYYLTGTTCTACAPPCSTCSDATTCIACTDTTHMTAPPTCACPTNGALSGSNCVCNAGYYFSSNTACSACATQCSSCTVSNTNCVTCVDITHMSAAPTCGCPLNSALSGTACACNAGYFYSDTTTCTACNSNCGSCTTAANNCVTCVDPNHMSAAPACACTANSNLIGTFCVCSPGYYSTNNVCQACSPQCAACTVDASVCSSCTDQTHSLGAPNCYCPANSQLTAGACVCNAGYYFSAATVCTACQTNCATCSSGTACLTCADPTHMTAAPNCQCPANSSQQGTTCVCNTGYYFSNANTCSPCQGNCATCNTSPTVCDSCTDTTHMAIPTCNCPASSTVSQGQCVCNAGFYFSSSTTCSACNGNCASCQNTAAACIACIDTTHMSAPPTCACPASSTLTGGACVCNPGFYYSSNTLCSACAINCATCTTGTSCSTCIDTVHMSAAPTCACPTNSLLANNVCTCNAGFFYSSGTATTCTACSTNCATCSNTAGNCLTCTDTTHMTAAPACACPANSVNAGGQCICNTGYYFSANGQCSPCATQCSACSVSDSTCSACIDTVHMGNPPTCSCPNFSALVAGTCTCNTGYYFSSNTVCAACAPQCVSCTNTNTNCGSCVDNTHMTAAPACACPANGSLVGNICACNIGYYYSSATVCSACLPNCASCDLNPNTCDTCKDTTHMSAAPSCACPTNSALTGTTCVCNTGYFYSSNTVCSACQNNCQSCTGSAANCATCIDTVHMTAAPACACPALSSLVNGLCVCNAGYYFSSASVCSPCSTNCAGCTNTAANCNACVDTTHMSAAPTCSCPTNGFLNGNTCQCNPGYYYSTPTTCLACNTNCATCDTNPNTCDTCIDSIHMTAAPACQCPAQSTFTTGACVCNPGYYYSSATTCSQCSGQCATCSQSSTNCESCTDTTHMSNAPGCNCPAQATLVGNTCVCNAGYFYSSNTVCSQCAGNCGTCANTQANCLTCSDTTHMTAAPVCACPAFSTLTNGQCVCNDGYYYSSNSVCSPCAGQCQTCSALNTCTACTDSVHTNGIPTCTCPTSSTFTNSQCVCNTGFFYSNPTTCTQCATNCASCVNSALNCVTCTDAVHMGNPPQCYCPALSTLVGNTCVCNNGYYYSSNTVCAQCAPQCGTCQTSNTNCQTCADTTHMSAAPQCSCPTNSALTNGNCVCSPGYYYSSATTCSACNAQCATCSTSAAACSTCVDTTHMSAAPACSCPTSSTLTNGNCVCNPGFYYSSNTMCSACSIQCSTCTTSSTNCLTCVDATHMSAAPTCACPNYSTLANNVCSCNSGYYYSSNTVCSPCTAPCAQCINQATFCTACVDPNYSTLSNGVCTCTDPNATFSTSSNKCVCNNGYYFNSSYNKCLLCSSGCAFCASASSCSACYDPINTINNSNGSCSCIDKNAVFSTNTNVCQCAPGYYKGKNGVCAACGAGCQTCTSPTNCVTCYDQAHTSISTSGACFCDDPDANFDNSQKLCVCDDGYWNSGGACIPCPSTCQKCVSQTSCSVCFDPSHTVISSGVCVCSDPNAVFNSQRQICGCNQGYYSNGNSCSSCGNGCSACGDPNSCTSCYDTQNAAVVNGVCKCNDKNASIFPGAVTCACNPGYYNSLTNVCTACDTGCSQCSDQNTCKICFDQNNMSLNADGSCTCYDTLKEFNTQEEACVCKNGYYLVENSNTCSPCDVSCATCSAANVCITCQDASATVNNGNGTCSCAKGKFNPTTNMCESKSGSMDLIFSWIWLLVLGLISMN</sequence>
<dbReference type="SMART" id="SM00261">
    <property type="entry name" value="FU"/>
    <property type="match status" value="27"/>
</dbReference>
<feature type="domain" description="EGF-like" evidence="2">
    <location>
        <begin position="304"/>
        <end position="355"/>
    </location>
</feature>
<feature type="domain" description="EGF-like" evidence="2">
    <location>
        <begin position="1481"/>
        <end position="1518"/>
    </location>
</feature>
<dbReference type="EMBL" id="CAJZBQ010000051">
    <property type="protein sequence ID" value="CAG9330182.1"/>
    <property type="molecule type" value="Genomic_DNA"/>
</dbReference>
<feature type="domain" description="EGF-like" evidence="2">
    <location>
        <begin position="708"/>
        <end position="766"/>
    </location>
</feature>
<proteinExistence type="predicted"/>
<protein>
    <recommendedName>
        <fullName evidence="2">EGF-like domain-containing protein</fullName>
    </recommendedName>
</protein>
<keyword evidence="4" id="KW-1185">Reference proteome</keyword>
<dbReference type="InterPro" id="IPR006212">
    <property type="entry name" value="Furin_repeat"/>
</dbReference>
<keyword evidence="1" id="KW-0732">Signal</keyword>
<evidence type="ECO:0000313" key="4">
    <source>
        <dbReference type="Proteomes" id="UP001162131"/>
    </source>
</evidence>
<feature type="chain" id="PRO_5043493776" description="EGF-like domain-containing protein" evidence="1">
    <location>
        <begin position="21"/>
        <end position="1979"/>
    </location>
</feature>
<dbReference type="InterPro" id="IPR000742">
    <property type="entry name" value="EGF"/>
</dbReference>
<feature type="domain" description="EGF-like" evidence="2">
    <location>
        <begin position="1363"/>
        <end position="1400"/>
    </location>
</feature>
<evidence type="ECO:0000313" key="3">
    <source>
        <dbReference type="EMBL" id="CAG9330182.1"/>
    </source>
</evidence>
<feature type="domain" description="EGF-like" evidence="2">
    <location>
        <begin position="951"/>
        <end position="988"/>
    </location>
</feature>
<name>A0AAU9JQU4_9CILI</name>
<dbReference type="PANTHER" id="PTHR15332:SF175">
    <property type="entry name" value="PROPROTEIN CONVERTASE SUBTILISIN_KEXIN TYPE 5-LIKE"/>
    <property type="match status" value="1"/>
</dbReference>
<feature type="domain" description="EGF-like" evidence="2">
    <location>
        <begin position="1003"/>
        <end position="1061"/>
    </location>
</feature>
<feature type="domain" description="EGF-like" evidence="2">
    <location>
        <begin position="207"/>
        <end position="238"/>
    </location>
</feature>